<reference evidence="4" key="2">
    <citation type="submission" date="2025-08" db="UniProtKB">
        <authorList>
            <consortium name="RefSeq"/>
        </authorList>
    </citation>
    <scope>IDENTIFICATION</scope>
    <source>
        <tissue evidence="4">Leaf</tissue>
    </source>
</reference>
<dbReference type="PANTHER" id="PTHR46863">
    <property type="entry name" value="OS09G0572100 PROTEIN"/>
    <property type="match status" value="1"/>
</dbReference>
<dbReference type="GO" id="GO:0005524">
    <property type="term" value="F:ATP binding"/>
    <property type="evidence" value="ECO:0007669"/>
    <property type="project" value="InterPro"/>
</dbReference>
<dbReference type="GeneID" id="116200712"/>
<feature type="region of interest" description="Disordered" evidence="1">
    <location>
        <begin position="272"/>
        <end position="292"/>
    </location>
</feature>
<reference evidence="3" key="1">
    <citation type="journal article" date="2020" name="Plant Biotechnol. J.">
        <title>The pomegranate (Punica granatum L.) draft genome dissects genetic divergence between soft- and hard-seeded cultivars.</title>
        <authorList>
            <person name="Luo X."/>
            <person name="Li H."/>
            <person name="Wu Z."/>
            <person name="Yao W."/>
            <person name="Zhao P."/>
            <person name="Cao D."/>
            <person name="Yu H."/>
            <person name="Li K."/>
            <person name="Poudel K."/>
            <person name="Zhao D."/>
            <person name="Zhang F."/>
            <person name="Xia X."/>
            <person name="Chen L."/>
            <person name="Wang Q."/>
            <person name="Jing D."/>
            <person name="Cao S."/>
        </authorList>
    </citation>
    <scope>NUCLEOTIDE SEQUENCE [LARGE SCALE GENOMIC DNA]</scope>
    <source>
        <strain evidence="3">cv. Tunisia</strain>
    </source>
</reference>
<organism evidence="3 4">
    <name type="scientific">Punica granatum</name>
    <name type="common">Pomegranate</name>
    <dbReference type="NCBI Taxonomy" id="22663"/>
    <lineage>
        <taxon>Eukaryota</taxon>
        <taxon>Viridiplantae</taxon>
        <taxon>Streptophyta</taxon>
        <taxon>Embryophyta</taxon>
        <taxon>Tracheophyta</taxon>
        <taxon>Spermatophyta</taxon>
        <taxon>Magnoliopsida</taxon>
        <taxon>eudicotyledons</taxon>
        <taxon>Gunneridae</taxon>
        <taxon>Pentapetalae</taxon>
        <taxon>rosids</taxon>
        <taxon>malvids</taxon>
        <taxon>Myrtales</taxon>
        <taxon>Lythraceae</taxon>
        <taxon>Punica</taxon>
    </lineage>
</organism>
<feature type="compositionally biased region" description="Low complexity" evidence="1">
    <location>
        <begin position="27"/>
        <end position="61"/>
    </location>
</feature>
<name>A0A6P8CZ60_PUNGR</name>
<gene>
    <name evidence="4" type="primary">LOC116200712</name>
</gene>
<sequence>MCKSKMSVGATQPVRSPRPPRTPNQYPSDRSSFDPASSSGEAGGAYYTSTSTSTSTSGGGYKLSLSGSSSSAAASSSRASLSSLRQTLPENVAIYDLSELRSATNNFLSARRSSSSSSSWRCSLRGKDVIVFQRKFRRRRLAPDQLRDLLGALSKSHLANIAKLLGACASGEDIYLVYEFVAGASLSECLRNPKNPSFTVLKTWISRMQVATDVAHALDYIHNNTGLSINLVHNHVKSSSIVVTEPNFQAKLCQFGAAQLCGEIDENGVVRPGEISEEGEPSPSTSSELARSNSRVMQFQGVRGYMSPEFRANGIATQKADVYALGVVMLELLSGEEPFKYRYDKAKGDFIRTSIIETAMTAVENGKAEGRLRQWIDRRLGDSFPVEAAEKLIRLALDCVQVDPNRRPDMSRVAGKVSKLYVQSKTWSDNLKVPTGISVSLGPSFGTPGPDLIHVTNEIWSMAYS</sequence>
<accession>A0A6P8CZ60</accession>
<dbReference type="AlphaFoldDB" id="A0A6P8CZ60"/>
<dbReference type="Gene3D" id="1.10.510.10">
    <property type="entry name" value="Transferase(Phosphotransferase) domain 1"/>
    <property type="match status" value="1"/>
</dbReference>
<dbReference type="RefSeq" id="XP_031387429.1">
    <property type="nucleotide sequence ID" value="XM_031531569.1"/>
</dbReference>
<dbReference type="OrthoDB" id="4062651at2759"/>
<dbReference type="Proteomes" id="UP000515151">
    <property type="component" value="Chromosome 3"/>
</dbReference>
<evidence type="ECO:0000313" key="4">
    <source>
        <dbReference type="RefSeq" id="XP_031387429.1"/>
    </source>
</evidence>
<dbReference type="PANTHER" id="PTHR46863:SF1">
    <property type="entry name" value="PROTEIN KINASE SUPERFAMILY PROTEIN"/>
    <property type="match status" value="1"/>
</dbReference>
<protein>
    <submittedName>
        <fullName evidence="4">Protein LYK5 isoform X1</fullName>
    </submittedName>
</protein>
<evidence type="ECO:0000256" key="1">
    <source>
        <dbReference type="SAM" id="MobiDB-lite"/>
    </source>
</evidence>
<proteinExistence type="predicted"/>
<dbReference type="GO" id="GO:0004672">
    <property type="term" value="F:protein kinase activity"/>
    <property type="evidence" value="ECO:0007669"/>
    <property type="project" value="InterPro"/>
</dbReference>
<dbReference type="Gene3D" id="3.30.200.20">
    <property type="entry name" value="Phosphorylase Kinase, domain 1"/>
    <property type="match status" value="1"/>
</dbReference>
<dbReference type="InterPro" id="IPR000719">
    <property type="entry name" value="Prot_kinase_dom"/>
</dbReference>
<keyword evidence="3" id="KW-1185">Reference proteome</keyword>
<dbReference type="PROSITE" id="PS50011">
    <property type="entry name" value="PROTEIN_KINASE_DOM"/>
    <property type="match status" value="1"/>
</dbReference>
<feature type="domain" description="Protein kinase" evidence="2">
    <location>
        <begin position="31"/>
        <end position="422"/>
    </location>
</feature>
<dbReference type="InterPro" id="IPR011009">
    <property type="entry name" value="Kinase-like_dom_sf"/>
</dbReference>
<dbReference type="SUPFAM" id="SSF56112">
    <property type="entry name" value="Protein kinase-like (PK-like)"/>
    <property type="match status" value="1"/>
</dbReference>
<evidence type="ECO:0000313" key="3">
    <source>
        <dbReference type="Proteomes" id="UP000515151"/>
    </source>
</evidence>
<dbReference type="Pfam" id="PF00069">
    <property type="entry name" value="Pkinase"/>
    <property type="match status" value="1"/>
</dbReference>
<feature type="region of interest" description="Disordered" evidence="1">
    <location>
        <begin position="1"/>
        <end position="61"/>
    </location>
</feature>
<evidence type="ECO:0000259" key="2">
    <source>
        <dbReference type="PROSITE" id="PS50011"/>
    </source>
</evidence>